<evidence type="ECO:0000313" key="17">
    <source>
        <dbReference type="EMBL" id="OGI67599.1"/>
    </source>
</evidence>
<feature type="modified residue" description="N6-(pyridoxal phosphate)lysine" evidence="15">
    <location>
        <position position="331"/>
    </location>
</feature>
<keyword evidence="10" id="KW-0408">Iron</keyword>
<dbReference type="EMBL" id="MFSP01000055">
    <property type="protein sequence ID" value="OGI67599.1"/>
    <property type="molecule type" value="Genomic_DNA"/>
</dbReference>
<dbReference type="PANTHER" id="PTHR30538:SF1">
    <property type="entry name" value="L-LYSINE 2,3-AMINOMUTASE"/>
    <property type="match status" value="1"/>
</dbReference>
<evidence type="ECO:0000256" key="10">
    <source>
        <dbReference type="ARBA" id="ARBA00023004"/>
    </source>
</evidence>
<feature type="binding site" evidence="14">
    <location>
        <position position="126"/>
    </location>
    <ligand>
        <name>[4Fe-4S] cluster</name>
        <dbReference type="ChEBI" id="CHEBI:49883"/>
        <note>4Fe-4S-S-AdoMet</note>
    </ligand>
</feature>
<dbReference type="GO" id="GO:0046872">
    <property type="term" value="F:metal ion binding"/>
    <property type="evidence" value="ECO:0007669"/>
    <property type="project" value="UniProtKB-KW"/>
</dbReference>
<keyword evidence="7" id="KW-0949">S-adenosyl-L-methionine</keyword>
<keyword evidence="9 15" id="KW-0663">Pyridoxal phosphate</keyword>
<organism evidence="17 18">
    <name type="scientific">Candidatus Muproteobacteria bacterium RBG_16_60_9</name>
    <dbReference type="NCBI Taxonomy" id="1817755"/>
    <lineage>
        <taxon>Bacteria</taxon>
        <taxon>Pseudomonadati</taxon>
        <taxon>Pseudomonadota</taxon>
        <taxon>Candidatus Muproteobacteria</taxon>
    </lineage>
</organism>
<comment type="similarity">
    <text evidence="4">Belongs to the radical SAM superfamily. KamA family.</text>
</comment>
<keyword evidence="6 14" id="KW-0004">4Fe-4S</keyword>
<evidence type="ECO:0000256" key="13">
    <source>
        <dbReference type="ARBA" id="ARBA00030756"/>
    </source>
</evidence>
<dbReference type="GO" id="GO:0016853">
    <property type="term" value="F:isomerase activity"/>
    <property type="evidence" value="ECO:0007669"/>
    <property type="project" value="UniProtKB-KW"/>
</dbReference>
<keyword evidence="12" id="KW-0413">Isomerase</keyword>
<reference evidence="17 18" key="1">
    <citation type="journal article" date="2016" name="Nat. Commun.">
        <title>Thousands of microbial genomes shed light on interconnected biogeochemical processes in an aquifer system.</title>
        <authorList>
            <person name="Anantharaman K."/>
            <person name="Brown C.T."/>
            <person name="Hug L.A."/>
            <person name="Sharon I."/>
            <person name="Castelle C.J."/>
            <person name="Probst A.J."/>
            <person name="Thomas B.C."/>
            <person name="Singh A."/>
            <person name="Wilkins M.J."/>
            <person name="Karaoz U."/>
            <person name="Brodie E.L."/>
            <person name="Williams K.H."/>
            <person name="Hubbard S.S."/>
            <person name="Banfield J.F."/>
        </authorList>
    </citation>
    <scope>NUCLEOTIDE SEQUENCE [LARGE SCALE GENOMIC DNA]</scope>
</reference>
<comment type="caution">
    <text evidence="17">The sequence shown here is derived from an EMBL/GenBank/DDBJ whole genome shotgun (WGS) entry which is preliminary data.</text>
</comment>
<proteinExistence type="inferred from homology"/>
<dbReference type="InterPro" id="IPR003739">
    <property type="entry name" value="Lys_aminomutase/Glu_NH3_mut"/>
</dbReference>
<dbReference type="NCBIfam" id="TIGR03821">
    <property type="entry name" value="EFP_modif_epmB"/>
    <property type="match status" value="1"/>
</dbReference>
<evidence type="ECO:0000256" key="15">
    <source>
        <dbReference type="PIRSR" id="PIRSR603739-50"/>
    </source>
</evidence>
<evidence type="ECO:0000256" key="12">
    <source>
        <dbReference type="ARBA" id="ARBA00023235"/>
    </source>
</evidence>
<feature type="binding site" evidence="14">
    <location>
        <position position="119"/>
    </location>
    <ligand>
        <name>[4Fe-4S] cluster</name>
        <dbReference type="ChEBI" id="CHEBI:49883"/>
        <note>4Fe-4S-S-AdoMet</note>
    </ligand>
</feature>
<dbReference type="InterPro" id="IPR058240">
    <property type="entry name" value="rSAM_sf"/>
</dbReference>
<dbReference type="Pfam" id="PF04055">
    <property type="entry name" value="Radical_SAM"/>
    <property type="match status" value="1"/>
</dbReference>
<evidence type="ECO:0000256" key="11">
    <source>
        <dbReference type="ARBA" id="ARBA00023014"/>
    </source>
</evidence>
<evidence type="ECO:0000256" key="4">
    <source>
        <dbReference type="ARBA" id="ARBA00008703"/>
    </source>
</evidence>
<comment type="catalytic activity">
    <reaction evidence="1">
        <text>L-lysine = D-beta-lysine</text>
        <dbReference type="Rhea" id="RHEA:44148"/>
        <dbReference type="ChEBI" id="CHEBI:32551"/>
        <dbReference type="ChEBI" id="CHEBI:84138"/>
    </reaction>
</comment>
<dbReference type="PANTHER" id="PTHR30538">
    <property type="entry name" value="LYSINE 2,3-AMINOMUTASE-RELATED"/>
    <property type="match status" value="1"/>
</dbReference>
<keyword evidence="8 14" id="KW-0479">Metal-binding</keyword>
<protein>
    <recommendedName>
        <fullName evidence="5">L-lysine 2,3-aminomutase</fullName>
    </recommendedName>
    <alternativeName>
        <fullName evidence="13">EF-P post-translational modification enzyme B</fullName>
    </alternativeName>
</protein>
<evidence type="ECO:0000256" key="6">
    <source>
        <dbReference type="ARBA" id="ARBA00022485"/>
    </source>
</evidence>
<dbReference type="PROSITE" id="PS51918">
    <property type="entry name" value="RADICAL_SAM"/>
    <property type="match status" value="1"/>
</dbReference>
<dbReference type="InterPro" id="IPR013785">
    <property type="entry name" value="Aldolase_TIM"/>
</dbReference>
<dbReference type="NCBIfam" id="TIGR00238">
    <property type="entry name" value="KamA family radical SAM protein"/>
    <property type="match status" value="1"/>
</dbReference>
<keyword evidence="11 14" id="KW-0411">Iron-sulfur</keyword>
<comment type="cofactor">
    <cofactor evidence="3">
        <name>[4Fe-4S] cluster</name>
        <dbReference type="ChEBI" id="CHEBI:49883"/>
    </cofactor>
</comment>
<dbReference type="GO" id="GO:0051539">
    <property type="term" value="F:4 iron, 4 sulfur cluster binding"/>
    <property type="evidence" value="ECO:0007669"/>
    <property type="project" value="UniProtKB-KW"/>
</dbReference>
<evidence type="ECO:0000259" key="16">
    <source>
        <dbReference type="PROSITE" id="PS51918"/>
    </source>
</evidence>
<dbReference type="SFLD" id="SFLDS00029">
    <property type="entry name" value="Radical_SAM"/>
    <property type="match status" value="1"/>
</dbReference>
<accession>A0A1F6VDF3</accession>
<comment type="cofactor">
    <cofactor evidence="2 15">
        <name>pyridoxal 5'-phosphate</name>
        <dbReference type="ChEBI" id="CHEBI:597326"/>
    </cofactor>
</comment>
<evidence type="ECO:0000313" key="18">
    <source>
        <dbReference type="Proteomes" id="UP000179076"/>
    </source>
</evidence>
<dbReference type="Proteomes" id="UP000179076">
    <property type="component" value="Unassembled WGS sequence"/>
</dbReference>
<evidence type="ECO:0000256" key="3">
    <source>
        <dbReference type="ARBA" id="ARBA00001966"/>
    </source>
</evidence>
<dbReference type="InterPro" id="IPR022462">
    <property type="entry name" value="EpmB"/>
</dbReference>
<evidence type="ECO:0000256" key="14">
    <source>
        <dbReference type="PIRSR" id="PIRSR004911-1"/>
    </source>
</evidence>
<feature type="binding site" evidence="14">
    <location>
        <position position="123"/>
    </location>
    <ligand>
        <name>[4Fe-4S] cluster</name>
        <dbReference type="ChEBI" id="CHEBI:49883"/>
        <note>4Fe-4S-S-AdoMet</note>
    </ligand>
</feature>
<evidence type="ECO:0000256" key="9">
    <source>
        <dbReference type="ARBA" id="ARBA00022898"/>
    </source>
</evidence>
<evidence type="ECO:0000256" key="1">
    <source>
        <dbReference type="ARBA" id="ARBA00001352"/>
    </source>
</evidence>
<dbReference type="SFLD" id="SFLDG01070">
    <property type="entry name" value="PLP-dependent"/>
    <property type="match status" value="1"/>
</dbReference>
<evidence type="ECO:0000256" key="2">
    <source>
        <dbReference type="ARBA" id="ARBA00001933"/>
    </source>
</evidence>
<dbReference type="CDD" id="cd01335">
    <property type="entry name" value="Radical_SAM"/>
    <property type="match status" value="1"/>
</dbReference>
<sequence>MIPGTPHRKHPAAWQQELASALTDPAELIQLLRLDPTLIEPARVAARQFGLRVPRGYVARMRVGDSNDPLLRQVLPLAAEDAVVDGFSCDPVGDLAAMAVPGVLQKYQGRLLLTATGACAIHCRYCFRRHFPYADANPAVDGWQQAIDHIAADPSVHEVILSGGDPLTLVDAKLAALIDALAALPQVQRLRLHTRLPIVLPARVTDDLCAAIANTRLACVVVVHANHPSEIDAEVRGALARLRESGIALLNQSVLLRGVNDEAGILCALSEALFAAGALPYYLHQMDRVAGAAHFEVDDATAKLLWERMAARLPGYLVPRLVREEAGAPAKTIVR</sequence>
<evidence type="ECO:0000256" key="8">
    <source>
        <dbReference type="ARBA" id="ARBA00022723"/>
    </source>
</evidence>
<evidence type="ECO:0000256" key="7">
    <source>
        <dbReference type="ARBA" id="ARBA00022691"/>
    </source>
</evidence>
<feature type="domain" description="Radical SAM core" evidence="16">
    <location>
        <begin position="105"/>
        <end position="320"/>
    </location>
</feature>
<dbReference type="PIRSF" id="PIRSF004911">
    <property type="entry name" value="DUF160"/>
    <property type="match status" value="1"/>
</dbReference>
<dbReference type="Gene3D" id="3.20.20.70">
    <property type="entry name" value="Aldolase class I"/>
    <property type="match status" value="1"/>
</dbReference>
<dbReference type="SUPFAM" id="SSF102114">
    <property type="entry name" value="Radical SAM enzymes"/>
    <property type="match status" value="1"/>
</dbReference>
<evidence type="ECO:0000256" key="5">
    <source>
        <dbReference type="ARBA" id="ARBA00022363"/>
    </source>
</evidence>
<dbReference type="SFLD" id="SFLDF00314">
    <property type="entry name" value="L-lysine_2_3-aminomutase_(yjeK"/>
    <property type="match status" value="1"/>
</dbReference>
<gene>
    <name evidence="17" type="ORF">A2W18_03330</name>
</gene>
<dbReference type="AlphaFoldDB" id="A0A1F6VDF3"/>
<name>A0A1F6VDF3_9PROT</name>
<dbReference type="InterPro" id="IPR007197">
    <property type="entry name" value="rSAM"/>
</dbReference>